<evidence type="ECO:0000313" key="3">
    <source>
        <dbReference type="Proteomes" id="UP000092460"/>
    </source>
</evidence>
<proteinExistence type="predicted"/>
<reference evidence="3" key="1">
    <citation type="submission" date="2015-01" db="EMBL/GenBank/DDBJ databases">
        <authorList>
            <person name="Aksoy S."/>
            <person name="Warren W."/>
            <person name="Wilson R.K."/>
        </authorList>
    </citation>
    <scope>NUCLEOTIDE SEQUENCE [LARGE SCALE GENOMIC DNA]</scope>
    <source>
        <strain evidence="3">IAEA</strain>
    </source>
</reference>
<accession>A0A1B0BYA9</accession>
<organism evidence="2 3">
    <name type="scientific">Glossina palpalis gambiensis</name>
    <dbReference type="NCBI Taxonomy" id="67801"/>
    <lineage>
        <taxon>Eukaryota</taxon>
        <taxon>Metazoa</taxon>
        <taxon>Ecdysozoa</taxon>
        <taxon>Arthropoda</taxon>
        <taxon>Hexapoda</taxon>
        <taxon>Insecta</taxon>
        <taxon>Pterygota</taxon>
        <taxon>Neoptera</taxon>
        <taxon>Endopterygota</taxon>
        <taxon>Diptera</taxon>
        <taxon>Brachycera</taxon>
        <taxon>Muscomorpha</taxon>
        <taxon>Hippoboscoidea</taxon>
        <taxon>Glossinidae</taxon>
        <taxon>Glossina</taxon>
    </lineage>
</organism>
<reference evidence="2" key="2">
    <citation type="submission" date="2020-05" db="UniProtKB">
        <authorList>
            <consortium name="EnsemblMetazoa"/>
        </authorList>
    </citation>
    <scope>IDENTIFICATION</scope>
    <source>
        <strain evidence="2">IAEA</strain>
    </source>
</reference>
<evidence type="ECO:0000313" key="2">
    <source>
        <dbReference type="EnsemblMetazoa" id="GPPI044121-PA"/>
    </source>
</evidence>
<keyword evidence="3" id="KW-1185">Reference proteome</keyword>
<evidence type="ECO:0000256" key="1">
    <source>
        <dbReference type="SAM" id="MobiDB-lite"/>
    </source>
</evidence>
<name>A0A1B0BYA9_9MUSC</name>
<feature type="region of interest" description="Disordered" evidence="1">
    <location>
        <begin position="75"/>
        <end position="151"/>
    </location>
</feature>
<dbReference type="EnsemblMetazoa" id="GPPI044121-RA">
    <property type="protein sequence ID" value="GPPI044121-PA"/>
    <property type="gene ID" value="GPPI044121"/>
</dbReference>
<feature type="compositionally biased region" description="Polar residues" evidence="1">
    <location>
        <begin position="138"/>
        <end position="151"/>
    </location>
</feature>
<dbReference type="EMBL" id="JXJN01022583">
    <property type="status" value="NOT_ANNOTATED_CDS"/>
    <property type="molecule type" value="Genomic_DNA"/>
</dbReference>
<dbReference type="VEuPathDB" id="VectorBase:GPPI044121"/>
<protein>
    <submittedName>
        <fullName evidence="2">Uncharacterized protein</fullName>
    </submittedName>
</protein>
<dbReference type="AlphaFoldDB" id="A0A1B0BYA9"/>
<dbReference type="Proteomes" id="UP000092460">
    <property type="component" value="Unassembled WGS sequence"/>
</dbReference>
<sequence>MDDNQIYSGVMLPRTNRSQLTPVACNTVRKPRTKHHFKYRAQPAKIRNGSPLHNLRKNKVNQRGIPTIVAREVADRSNNRTISPVAVEGASSRRDKKPSTPVLPFPLQQDRAEDAQLGATTPPSARKGMPDNPRLRTESTQTWPRKSGQSS</sequence>